<evidence type="ECO:0000313" key="3">
    <source>
        <dbReference type="Proteomes" id="UP000037069"/>
    </source>
</evidence>
<gene>
    <name evidence="2" type="ORF">FF38_10512</name>
</gene>
<evidence type="ECO:0000313" key="2">
    <source>
        <dbReference type="EMBL" id="KNC32923.1"/>
    </source>
</evidence>
<dbReference type="EMBL" id="JRES01000255">
    <property type="protein sequence ID" value="KNC32923.1"/>
    <property type="molecule type" value="Genomic_DNA"/>
</dbReference>
<keyword evidence="1" id="KW-1133">Transmembrane helix</keyword>
<dbReference type="AlphaFoldDB" id="A0A0L0CKP3"/>
<dbReference type="OMA" id="THAAIVC"/>
<keyword evidence="3" id="KW-1185">Reference proteome</keyword>
<accession>A0A0L0CKP3</accession>
<dbReference type="Proteomes" id="UP000037069">
    <property type="component" value="Unassembled WGS sequence"/>
</dbReference>
<name>A0A0L0CKP3_LUCCU</name>
<keyword evidence="1" id="KW-0472">Membrane</keyword>
<evidence type="ECO:0000256" key="1">
    <source>
        <dbReference type="SAM" id="Phobius"/>
    </source>
</evidence>
<comment type="caution">
    <text evidence="2">The sequence shown here is derived from an EMBL/GenBank/DDBJ whole genome shotgun (WGS) entry which is preliminary data.</text>
</comment>
<reference evidence="2 3" key="1">
    <citation type="journal article" date="2015" name="Nat. Commun.">
        <title>Lucilia cuprina genome unlocks parasitic fly biology to underpin future interventions.</title>
        <authorList>
            <person name="Anstead C.A."/>
            <person name="Korhonen P.K."/>
            <person name="Young N.D."/>
            <person name="Hall R.S."/>
            <person name="Jex A.R."/>
            <person name="Murali S.C."/>
            <person name="Hughes D.S."/>
            <person name="Lee S.F."/>
            <person name="Perry T."/>
            <person name="Stroehlein A.J."/>
            <person name="Ansell B.R."/>
            <person name="Breugelmans B."/>
            <person name="Hofmann A."/>
            <person name="Qu J."/>
            <person name="Dugan S."/>
            <person name="Lee S.L."/>
            <person name="Chao H."/>
            <person name="Dinh H."/>
            <person name="Han Y."/>
            <person name="Doddapaneni H.V."/>
            <person name="Worley K.C."/>
            <person name="Muzny D.M."/>
            <person name="Ioannidis P."/>
            <person name="Waterhouse R.M."/>
            <person name="Zdobnov E.M."/>
            <person name="James P.J."/>
            <person name="Bagnall N.H."/>
            <person name="Kotze A.C."/>
            <person name="Gibbs R.A."/>
            <person name="Richards S."/>
            <person name="Batterham P."/>
            <person name="Gasser R.B."/>
        </authorList>
    </citation>
    <scope>NUCLEOTIDE SEQUENCE [LARGE SCALE GENOMIC DNA]</scope>
    <source>
        <strain evidence="2 3">LS</strain>
        <tissue evidence="2">Full body</tissue>
    </source>
</reference>
<sequence>MYIKIYVWVAYIFDYVYIYVHKDKWIDLYIIHSLIHIHPYMQYIYMSLCVFIHTIIYCIYVQYKPCIICMYCSYIQFVLLLVTHAAIVCVSLCINVYACIILFFGLFNTLTFFTLYFDFFLLHSYVLGVGQSKYFIFNTVYTYTQYSISVRLKVAAILRPPQIATLLFTRNITVHYRSIHF</sequence>
<organism evidence="2 3">
    <name type="scientific">Lucilia cuprina</name>
    <name type="common">Green bottle fly</name>
    <name type="synonym">Australian sheep blowfly</name>
    <dbReference type="NCBI Taxonomy" id="7375"/>
    <lineage>
        <taxon>Eukaryota</taxon>
        <taxon>Metazoa</taxon>
        <taxon>Ecdysozoa</taxon>
        <taxon>Arthropoda</taxon>
        <taxon>Hexapoda</taxon>
        <taxon>Insecta</taxon>
        <taxon>Pterygota</taxon>
        <taxon>Neoptera</taxon>
        <taxon>Endopterygota</taxon>
        <taxon>Diptera</taxon>
        <taxon>Brachycera</taxon>
        <taxon>Muscomorpha</taxon>
        <taxon>Oestroidea</taxon>
        <taxon>Calliphoridae</taxon>
        <taxon>Luciliinae</taxon>
        <taxon>Lucilia</taxon>
    </lineage>
</organism>
<feature type="transmembrane region" description="Helical" evidence="1">
    <location>
        <begin position="40"/>
        <end position="60"/>
    </location>
</feature>
<proteinExistence type="predicted"/>
<feature type="transmembrane region" description="Helical" evidence="1">
    <location>
        <begin position="5"/>
        <end position="20"/>
    </location>
</feature>
<keyword evidence="1" id="KW-0812">Transmembrane</keyword>
<protein>
    <submittedName>
        <fullName evidence="2">Uncharacterized protein</fullName>
    </submittedName>
</protein>